<dbReference type="SUPFAM" id="SSF52540">
    <property type="entry name" value="P-loop containing nucleoside triphosphate hydrolases"/>
    <property type="match status" value="1"/>
</dbReference>
<dbReference type="OrthoDB" id="9814088at2"/>
<evidence type="ECO:0000313" key="4">
    <source>
        <dbReference type="EMBL" id="PEN07984.1"/>
    </source>
</evidence>
<organism evidence="4 5">
    <name type="scientific">Longimonas halophila</name>
    <dbReference type="NCBI Taxonomy" id="1469170"/>
    <lineage>
        <taxon>Bacteria</taxon>
        <taxon>Pseudomonadati</taxon>
        <taxon>Rhodothermota</taxon>
        <taxon>Rhodothermia</taxon>
        <taxon>Rhodothermales</taxon>
        <taxon>Salisaetaceae</taxon>
        <taxon>Longimonas</taxon>
    </lineage>
</organism>
<dbReference type="RefSeq" id="WP_098061708.1">
    <property type="nucleotide sequence ID" value="NZ_PDEP01000004.1"/>
</dbReference>
<dbReference type="Gene3D" id="1.10.260.40">
    <property type="entry name" value="lambda repressor-like DNA-binding domains"/>
    <property type="match status" value="1"/>
</dbReference>
<dbReference type="Proteomes" id="UP000221024">
    <property type="component" value="Unassembled WGS sequence"/>
</dbReference>
<dbReference type="AlphaFoldDB" id="A0A2H3NMZ9"/>
<dbReference type="CDD" id="cd00093">
    <property type="entry name" value="HTH_XRE"/>
    <property type="match status" value="1"/>
</dbReference>
<dbReference type="PROSITE" id="PS51194">
    <property type="entry name" value="HELICASE_CTER"/>
    <property type="match status" value="1"/>
</dbReference>
<evidence type="ECO:0000259" key="3">
    <source>
        <dbReference type="PROSITE" id="PS51194"/>
    </source>
</evidence>
<keyword evidence="1" id="KW-0378">Hydrolase</keyword>
<evidence type="ECO:0000313" key="5">
    <source>
        <dbReference type="Proteomes" id="UP000221024"/>
    </source>
</evidence>
<sequence length="1136" mass="126954">MATPATDDQQMVLLLHWWLTARREQLGYSWEDLARLTGTLPPTVEQWAAGESLPDYPQLQALAQHLGDPEHPPGAEPLPDADISPHDFVIAGNGLGIGKCVALDNGTATVEYFDTIAHRETRSVPAHDLRVVRLANQTRCYVFDPEAERWHMGRVRRLGDGDHMIELPDQEVKDPGKEHLFVRWSRPVADPTETLKQKGHETVFFRNQREPFVRALLRQRSAAHNASGLLSASINLYAHQVDVAQRILEDPTPRYLLTYEPGLGAVVQTGILVRQTLIDADDATVCIAAPRDRHARWKRTLSDQFDTDALPGTVTLIALHALSNAPEADLLIVDKAHRLDADHDAFEAMATRTHQAPRLLLLADAPAITDPADLHPPLHLLDGDAYPRGDRESLHQKHEQRQAIGSALQMLQEQIVQGEAQADVYTAILSDLREAVPESEADLRRAMNALQEAAANGDEDARSDAANALRIRLTDTYRWHPRMLHVQRADVDSVDTPRSAPGYAEFGMDLREENVHELLATWRTQAADAASNDAEANDYASVLRILAETASSHLPLVADVAAYRREGTAAARLSNDLTAAEMDRLSSVPRFDSEDDLLKQIETAARAEVDAMDLSHADWLRAFLDQKIDPDDELPETFVVYTKYPSVATHLHEVLTEQFGHAAVALHHTTTEPDLAADAIDRLVEEDACRILVCDPSALDRADLQHADHLVHYDLPWDPVAIEQRIGRLDRIGRDGRPLHTHVYLGPDVDGSLFEAWYHLLRDGFGVFDASLAPVQSWAESARPEVLQALLTHGTDALADRIEALRTQAESTRTAQQHQALFEQPEALHAGASAYLETLHDLESDSRALYRDMDPWITKALRFHRSKRGYPDDMMRYQPDFNGKTLIPFDTILNRFLPKSDKPTTYHRSVAVASQQRPDRSANLFRIGHPFLDALVNYFEWDDRGRAYAIWRTSRQWNLLDQEDALYFRFEFVVEADTDSFAEADDTAAQAALQRRADGVFPPQFITVCTDARGQVVDNEGVRSLLEAEPERQQDGGADTNIKGDRLPVLDDFVPPKRWATRCNDARDAARNALLDAESLHTHQRQAHTRLDANHTLTPEHADLLHASIDAPAVRLDSVGAIVLSGQPIPIEEEAE</sequence>
<dbReference type="Gene3D" id="3.40.50.300">
    <property type="entry name" value="P-loop containing nucleotide triphosphate hydrolases"/>
    <property type="match status" value="1"/>
</dbReference>
<protein>
    <recommendedName>
        <fullName evidence="3">Helicase C-terminal domain-containing protein</fullName>
    </recommendedName>
</protein>
<proteinExistence type="predicted"/>
<dbReference type="Gene3D" id="3.40.50.10810">
    <property type="entry name" value="Tandem AAA-ATPase domain"/>
    <property type="match status" value="2"/>
</dbReference>
<dbReference type="SMART" id="SM00530">
    <property type="entry name" value="HTH_XRE"/>
    <property type="match status" value="1"/>
</dbReference>
<reference evidence="4 5" key="1">
    <citation type="submission" date="2017-10" db="EMBL/GenBank/DDBJ databases">
        <title>Draft genome of Longimonas halophila.</title>
        <authorList>
            <person name="Goh K.M."/>
            <person name="Shamsir M.S."/>
            <person name="Lim S.W."/>
        </authorList>
    </citation>
    <scope>NUCLEOTIDE SEQUENCE [LARGE SCALE GENOMIC DNA]</scope>
    <source>
        <strain evidence="4 5">KCTC 42399</strain>
    </source>
</reference>
<keyword evidence="5" id="KW-1185">Reference proteome</keyword>
<dbReference type="NCBIfam" id="NF041062">
    <property type="entry name" value="DpdE"/>
    <property type="match status" value="1"/>
</dbReference>
<dbReference type="GO" id="GO:0016787">
    <property type="term" value="F:hydrolase activity"/>
    <property type="evidence" value="ECO:0007669"/>
    <property type="project" value="UniProtKB-KW"/>
</dbReference>
<dbReference type="InterPro" id="IPR027417">
    <property type="entry name" value="P-loop_NTPase"/>
</dbReference>
<dbReference type="SMART" id="SM00490">
    <property type="entry name" value="HELICc"/>
    <property type="match status" value="1"/>
</dbReference>
<name>A0A2H3NMZ9_9BACT</name>
<dbReference type="Pfam" id="PF00271">
    <property type="entry name" value="Helicase_C"/>
    <property type="match status" value="1"/>
</dbReference>
<dbReference type="Pfam" id="PF01381">
    <property type="entry name" value="HTH_3"/>
    <property type="match status" value="1"/>
</dbReference>
<dbReference type="InterPro" id="IPR038718">
    <property type="entry name" value="SNF2-like_sf"/>
</dbReference>
<dbReference type="EMBL" id="PDEP01000004">
    <property type="protein sequence ID" value="PEN07984.1"/>
    <property type="molecule type" value="Genomic_DNA"/>
</dbReference>
<comment type="caution">
    <text evidence="4">The sequence shown here is derived from an EMBL/GenBank/DDBJ whole genome shotgun (WGS) entry which is preliminary data.</text>
</comment>
<feature type="region of interest" description="Disordered" evidence="2">
    <location>
        <begin position="374"/>
        <end position="396"/>
    </location>
</feature>
<feature type="compositionally biased region" description="Basic and acidic residues" evidence="2">
    <location>
        <begin position="381"/>
        <end position="396"/>
    </location>
</feature>
<evidence type="ECO:0000256" key="1">
    <source>
        <dbReference type="ARBA" id="ARBA00022801"/>
    </source>
</evidence>
<dbReference type="SUPFAM" id="SSF47413">
    <property type="entry name" value="lambda repressor-like DNA-binding domains"/>
    <property type="match status" value="1"/>
</dbReference>
<accession>A0A2H3NMZ9</accession>
<dbReference type="GO" id="GO:0003677">
    <property type="term" value="F:DNA binding"/>
    <property type="evidence" value="ECO:0007669"/>
    <property type="project" value="InterPro"/>
</dbReference>
<dbReference type="InterPro" id="IPR049730">
    <property type="entry name" value="SNF2/RAD54-like_C"/>
</dbReference>
<dbReference type="InterPro" id="IPR010982">
    <property type="entry name" value="Lambda_DNA-bd_dom_sf"/>
</dbReference>
<dbReference type="InterPro" id="IPR001387">
    <property type="entry name" value="Cro/C1-type_HTH"/>
</dbReference>
<dbReference type="InterPro" id="IPR001650">
    <property type="entry name" value="Helicase_C-like"/>
</dbReference>
<gene>
    <name evidence="4" type="ORF">CRI93_05945</name>
</gene>
<feature type="domain" description="Helicase C-terminal" evidence="3">
    <location>
        <begin position="623"/>
        <end position="776"/>
    </location>
</feature>
<evidence type="ECO:0000256" key="2">
    <source>
        <dbReference type="SAM" id="MobiDB-lite"/>
    </source>
</evidence>
<dbReference type="CDD" id="cd18793">
    <property type="entry name" value="SF2_C_SNF"/>
    <property type="match status" value="1"/>
</dbReference>